<protein>
    <submittedName>
        <fullName evidence="1">dTMP kinase</fullName>
    </submittedName>
</protein>
<name>A0A421B1W3_9PSEU</name>
<keyword evidence="2" id="KW-1185">Reference proteome</keyword>
<evidence type="ECO:0000313" key="1">
    <source>
        <dbReference type="EMBL" id="RLK58384.1"/>
    </source>
</evidence>
<dbReference type="InterPro" id="IPR027417">
    <property type="entry name" value="P-loop_NTPase"/>
</dbReference>
<dbReference type="Gene3D" id="3.40.50.300">
    <property type="entry name" value="P-loop containing nucleotide triphosphate hydrolases"/>
    <property type="match status" value="1"/>
</dbReference>
<dbReference type="Proteomes" id="UP000282454">
    <property type="component" value="Unassembled WGS sequence"/>
</dbReference>
<proteinExistence type="predicted"/>
<dbReference type="GO" id="GO:0016301">
    <property type="term" value="F:kinase activity"/>
    <property type="evidence" value="ECO:0007669"/>
    <property type="project" value="UniProtKB-KW"/>
</dbReference>
<organism evidence="1 2">
    <name type="scientific">Actinokineospora cianjurensis</name>
    <dbReference type="NCBI Taxonomy" id="585224"/>
    <lineage>
        <taxon>Bacteria</taxon>
        <taxon>Bacillati</taxon>
        <taxon>Actinomycetota</taxon>
        <taxon>Actinomycetes</taxon>
        <taxon>Pseudonocardiales</taxon>
        <taxon>Pseudonocardiaceae</taxon>
        <taxon>Actinokineospora</taxon>
    </lineage>
</organism>
<accession>A0A421B1W3</accession>
<keyword evidence="1" id="KW-0808">Transferase</keyword>
<dbReference type="RefSeq" id="WP_246010043.1">
    <property type="nucleotide sequence ID" value="NZ_RCDD01000003.1"/>
</dbReference>
<dbReference type="SUPFAM" id="SSF52540">
    <property type="entry name" value="P-loop containing nucleoside triphosphate hydrolases"/>
    <property type="match status" value="1"/>
</dbReference>
<evidence type="ECO:0000313" key="2">
    <source>
        <dbReference type="Proteomes" id="UP000282454"/>
    </source>
</evidence>
<keyword evidence="1" id="KW-0418">Kinase</keyword>
<comment type="caution">
    <text evidence="1">The sequence shown here is derived from an EMBL/GenBank/DDBJ whole genome shotgun (WGS) entry which is preliminary data.</text>
</comment>
<sequence>MRAADLVTTGPLWVSLEGPEGVGKTHLARSVAARVSGCRLLEEITDSDVDPFTGAVVAALSAGGDRFLRTGHPRAETLALLALKARAREAVDALPAPPPVVLEDRGIDTVALYQAVILTPATGDPATDHDRAWSVAQQLYRAAAAWVALPDLTVLLLDDPDACAARWHMREGTPFTPDEQDLVRRATALYRRLADAEPGRVVVLDRGDRTEEQIVDALEKIVTAALRARDTGGGHVAAS</sequence>
<dbReference type="AlphaFoldDB" id="A0A421B1W3"/>
<dbReference type="EMBL" id="RCDD01000003">
    <property type="protein sequence ID" value="RLK58384.1"/>
    <property type="molecule type" value="Genomic_DNA"/>
</dbReference>
<reference evidence="1 2" key="1">
    <citation type="submission" date="2018-10" db="EMBL/GenBank/DDBJ databases">
        <title>Genomic Encyclopedia of Archaeal and Bacterial Type Strains, Phase II (KMG-II): from individual species to whole genera.</title>
        <authorList>
            <person name="Goeker M."/>
        </authorList>
    </citation>
    <scope>NUCLEOTIDE SEQUENCE [LARGE SCALE GENOMIC DNA]</scope>
    <source>
        <strain evidence="1 2">DSM 45657</strain>
    </source>
</reference>
<gene>
    <name evidence="1" type="ORF">CLV68_4483</name>
</gene>